<name>A0ABW5JRQ7_9FLAO</name>
<protein>
    <submittedName>
        <fullName evidence="1">YncE family protein</fullName>
    </submittedName>
</protein>
<dbReference type="InterPro" id="IPR011964">
    <property type="entry name" value="YVTN_b-propeller_repeat"/>
</dbReference>
<dbReference type="EMBL" id="JBHULK010000001">
    <property type="protein sequence ID" value="MFD2534466.1"/>
    <property type="molecule type" value="Genomic_DNA"/>
</dbReference>
<reference evidence="2" key="1">
    <citation type="journal article" date="2019" name="Int. J. Syst. Evol. Microbiol.">
        <title>The Global Catalogue of Microorganisms (GCM) 10K type strain sequencing project: providing services to taxonomists for standard genome sequencing and annotation.</title>
        <authorList>
            <consortium name="The Broad Institute Genomics Platform"/>
            <consortium name="The Broad Institute Genome Sequencing Center for Infectious Disease"/>
            <person name="Wu L."/>
            <person name="Ma J."/>
        </authorList>
    </citation>
    <scope>NUCLEOTIDE SEQUENCE [LARGE SCALE GENOMIC DNA]</scope>
    <source>
        <strain evidence="2">KCTC 42903</strain>
    </source>
</reference>
<dbReference type="InterPro" id="IPR011048">
    <property type="entry name" value="Haem_d1_sf"/>
</dbReference>
<dbReference type="InterPro" id="IPR015943">
    <property type="entry name" value="WD40/YVTN_repeat-like_dom_sf"/>
</dbReference>
<evidence type="ECO:0000313" key="2">
    <source>
        <dbReference type="Proteomes" id="UP001597441"/>
    </source>
</evidence>
<proteinExistence type="predicted"/>
<dbReference type="Gene3D" id="2.130.10.10">
    <property type="entry name" value="YVTN repeat-like/Quinoprotein amine dehydrogenase"/>
    <property type="match status" value="2"/>
</dbReference>
<gene>
    <name evidence="1" type="ORF">ACFSQS_05060</name>
</gene>
<comment type="caution">
    <text evidence="1">The sequence shown here is derived from an EMBL/GenBank/DDBJ whole genome shotgun (WGS) entry which is preliminary data.</text>
</comment>
<sequence length="348" mass="38709">MKIIKLIALFIVLCLLVVSLTLFMHRKPAYNIQTNGQLYIVNKVSSSITVFDLFTGTELTEIPLSIVPYKLTALKNQNKVVITNYGPNNTIGKNLSIINTKTNNLEKNIEFTTNTSPHGNSTLPKHNKVVNITNSENNLLALDAVRRLLKNKTPSQELASYLLVLHPNKPLAYVTNSRSNSISVINIEKDQVIKTITCGIGTEGIDITPDGLEVWVTNNIENSIHVINTETHQITNTMPTGKESLRLKFSIDGKHCLVTNTGDGTISVYNRYSKKQIKTIHIRGKKGYMERFLYPTPRPVDVLMHPNGQFAFISNSNADKVEVLDMQSLKLVSSIGTARVPDGLELVE</sequence>
<organism evidence="1 2">
    <name type="scientific">Gelatiniphilus marinus</name>
    <dbReference type="NCBI Taxonomy" id="1759464"/>
    <lineage>
        <taxon>Bacteria</taxon>
        <taxon>Pseudomonadati</taxon>
        <taxon>Bacteroidota</taxon>
        <taxon>Flavobacteriia</taxon>
        <taxon>Flavobacteriales</taxon>
        <taxon>Flavobacteriaceae</taxon>
        <taxon>Gelatiniphilus</taxon>
    </lineage>
</organism>
<dbReference type="Proteomes" id="UP001597441">
    <property type="component" value="Unassembled WGS sequence"/>
</dbReference>
<keyword evidence="2" id="KW-1185">Reference proteome</keyword>
<accession>A0ABW5JRQ7</accession>
<dbReference type="RefSeq" id="WP_388015058.1">
    <property type="nucleotide sequence ID" value="NZ_JBHULK010000001.1"/>
</dbReference>
<dbReference type="PANTHER" id="PTHR47197">
    <property type="entry name" value="PROTEIN NIRF"/>
    <property type="match status" value="1"/>
</dbReference>
<dbReference type="InterPro" id="IPR051200">
    <property type="entry name" value="Host-pathogen_enzymatic-act"/>
</dbReference>
<evidence type="ECO:0000313" key="1">
    <source>
        <dbReference type="EMBL" id="MFD2534466.1"/>
    </source>
</evidence>
<dbReference type="SUPFAM" id="SSF51004">
    <property type="entry name" value="C-terminal (heme d1) domain of cytochrome cd1-nitrite reductase"/>
    <property type="match status" value="1"/>
</dbReference>
<dbReference type="NCBIfam" id="TIGR02276">
    <property type="entry name" value="beta_rpt_yvtn"/>
    <property type="match status" value="1"/>
</dbReference>
<dbReference type="PANTHER" id="PTHR47197:SF3">
    <property type="entry name" value="DIHYDRO-HEME D1 DEHYDROGENASE"/>
    <property type="match status" value="1"/>
</dbReference>